<dbReference type="EMBL" id="CVRI01000045">
    <property type="protein sequence ID" value="CRK96894.1"/>
    <property type="molecule type" value="Genomic_DNA"/>
</dbReference>
<dbReference type="Proteomes" id="UP000183832">
    <property type="component" value="Unassembled WGS sequence"/>
</dbReference>
<evidence type="ECO:0000313" key="2">
    <source>
        <dbReference type="Proteomes" id="UP000183832"/>
    </source>
</evidence>
<protein>
    <submittedName>
        <fullName evidence="1">CLUMA_CG010433, isoform A</fullName>
    </submittedName>
</protein>
<sequence length="120" mass="14641">MLSLHKTCLKVQRFGILRIFNIYLNPKLKALQIYFIRDGNKIAQTFNHRIHKKIRLRRLRTSSFVRKEMKIEEISFLWKTRKSSSEFLRENRWTSHFFYCAMKKGLWVKIILALMRHNPS</sequence>
<proteinExistence type="predicted"/>
<reference evidence="1 2" key="1">
    <citation type="submission" date="2015-04" db="EMBL/GenBank/DDBJ databases">
        <authorList>
            <person name="Syromyatnikov M.Y."/>
            <person name="Popov V.N."/>
        </authorList>
    </citation>
    <scope>NUCLEOTIDE SEQUENCE [LARGE SCALE GENOMIC DNA]</scope>
</reference>
<gene>
    <name evidence="1" type="ORF">CLUMA_CG010433</name>
</gene>
<dbReference type="AlphaFoldDB" id="A0A1J1ID47"/>
<organism evidence="1 2">
    <name type="scientific">Clunio marinus</name>
    <dbReference type="NCBI Taxonomy" id="568069"/>
    <lineage>
        <taxon>Eukaryota</taxon>
        <taxon>Metazoa</taxon>
        <taxon>Ecdysozoa</taxon>
        <taxon>Arthropoda</taxon>
        <taxon>Hexapoda</taxon>
        <taxon>Insecta</taxon>
        <taxon>Pterygota</taxon>
        <taxon>Neoptera</taxon>
        <taxon>Endopterygota</taxon>
        <taxon>Diptera</taxon>
        <taxon>Nematocera</taxon>
        <taxon>Chironomoidea</taxon>
        <taxon>Chironomidae</taxon>
        <taxon>Clunio</taxon>
    </lineage>
</organism>
<accession>A0A1J1ID47</accession>
<keyword evidence="2" id="KW-1185">Reference proteome</keyword>
<evidence type="ECO:0000313" key="1">
    <source>
        <dbReference type="EMBL" id="CRK96894.1"/>
    </source>
</evidence>
<name>A0A1J1ID47_9DIPT</name>